<feature type="chain" id="PRO_5046258676" description="Outer membrane protein beta-barrel domain-containing protein" evidence="2">
    <location>
        <begin position="20"/>
        <end position="180"/>
    </location>
</feature>
<feature type="domain" description="Outer membrane protein beta-barrel" evidence="3">
    <location>
        <begin position="6"/>
        <end position="180"/>
    </location>
</feature>
<evidence type="ECO:0000313" key="5">
    <source>
        <dbReference type="Proteomes" id="UP000619761"/>
    </source>
</evidence>
<organism evidence="4 5">
    <name type="scientific">Cellvibrio zantedeschiae</name>
    <dbReference type="NCBI Taxonomy" id="1237077"/>
    <lineage>
        <taxon>Bacteria</taxon>
        <taxon>Pseudomonadati</taxon>
        <taxon>Pseudomonadota</taxon>
        <taxon>Gammaproteobacteria</taxon>
        <taxon>Cellvibrionales</taxon>
        <taxon>Cellvibrionaceae</taxon>
        <taxon>Cellvibrio</taxon>
    </lineage>
</organism>
<dbReference type="SUPFAM" id="SSF56925">
    <property type="entry name" value="OMPA-like"/>
    <property type="match status" value="1"/>
</dbReference>
<dbReference type="InterPro" id="IPR006315">
    <property type="entry name" value="OM_autotransptr_brl_dom"/>
</dbReference>
<keyword evidence="1 2" id="KW-0732">Signal</keyword>
<dbReference type="Pfam" id="PF13505">
    <property type="entry name" value="OMP_b-brl"/>
    <property type="match status" value="1"/>
</dbReference>
<evidence type="ECO:0000256" key="2">
    <source>
        <dbReference type="SAM" id="SignalP"/>
    </source>
</evidence>
<dbReference type="InterPro" id="IPR027385">
    <property type="entry name" value="Beta-barrel_OMP"/>
</dbReference>
<keyword evidence="5" id="KW-1185">Reference proteome</keyword>
<dbReference type="EMBL" id="BMYZ01000001">
    <property type="protein sequence ID" value="GGY63447.1"/>
    <property type="molecule type" value="Genomic_DNA"/>
</dbReference>
<sequence>MKKFGIACAFICLSASALADGFYVAADLGQVKWDFDVATTDKTSLAVAGGYKFSLPFKDTMAVELGYRQLGVHNDKDALYAYRSEFNALQLSVIASHSFSPQLSAYGRLGVAQLDIDWRATRIGAPNIINKESVTKDRVFYGVGARYTFSEKLSARLEYSYLNWEDVRFTGPSLGLEYSF</sequence>
<evidence type="ECO:0000313" key="4">
    <source>
        <dbReference type="EMBL" id="GGY63447.1"/>
    </source>
</evidence>
<proteinExistence type="predicted"/>
<dbReference type="Proteomes" id="UP000619761">
    <property type="component" value="Unassembled WGS sequence"/>
</dbReference>
<protein>
    <recommendedName>
        <fullName evidence="3">Outer membrane protein beta-barrel domain-containing protein</fullName>
    </recommendedName>
</protein>
<evidence type="ECO:0000256" key="1">
    <source>
        <dbReference type="ARBA" id="ARBA00022729"/>
    </source>
</evidence>
<dbReference type="InterPro" id="IPR011250">
    <property type="entry name" value="OMP/PagP_B-barrel"/>
</dbReference>
<dbReference type="RefSeq" id="WP_189415589.1">
    <property type="nucleotide sequence ID" value="NZ_BMYZ01000001.1"/>
</dbReference>
<accession>A0ABQ3ARV9</accession>
<gene>
    <name evidence="4" type="ORF">GCM10011613_03940</name>
</gene>
<dbReference type="Gene3D" id="2.40.160.20">
    <property type="match status" value="1"/>
</dbReference>
<evidence type="ECO:0000259" key="3">
    <source>
        <dbReference type="Pfam" id="PF13505"/>
    </source>
</evidence>
<dbReference type="NCBIfam" id="TIGR01414">
    <property type="entry name" value="autotrans_barl"/>
    <property type="match status" value="1"/>
</dbReference>
<feature type="signal peptide" evidence="2">
    <location>
        <begin position="1"/>
        <end position="19"/>
    </location>
</feature>
<name>A0ABQ3ARV9_9GAMM</name>
<reference evidence="5" key="1">
    <citation type="journal article" date="2019" name="Int. J. Syst. Evol. Microbiol.">
        <title>The Global Catalogue of Microorganisms (GCM) 10K type strain sequencing project: providing services to taxonomists for standard genome sequencing and annotation.</title>
        <authorList>
            <consortium name="The Broad Institute Genomics Platform"/>
            <consortium name="The Broad Institute Genome Sequencing Center for Infectious Disease"/>
            <person name="Wu L."/>
            <person name="Ma J."/>
        </authorList>
    </citation>
    <scope>NUCLEOTIDE SEQUENCE [LARGE SCALE GENOMIC DNA]</scope>
    <source>
        <strain evidence="5">KCTC 32239</strain>
    </source>
</reference>
<comment type="caution">
    <text evidence="4">The sequence shown here is derived from an EMBL/GenBank/DDBJ whole genome shotgun (WGS) entry which is preliminary data.</text>
</comment>